<dbReference type="EMBL" id="GGEC01045007">
    <property type="protein sequence ID" value="MBX25491.1"/>
    <property type="molecule type" value="Transcribed_RNA"/>
</dbReference>
<reference evidence="1" key="1">
    <citation type="submission" date="2018-02" db="EMBL/GenBank/DDBJ databases">
        <title>Rhizophora mucronata_Transcriptome.</title>
        <authorList>
            <person name="Meera S.P."/>
            <person name="Sreeshan A."/>
            <person name="Augustine A."/>
        </authorList>
    </citation>
    <scope>NUCLEOTIDE SEQUENCE</scope>
    <source>
        <tissue evidence="1">Leaf</tissue>
    </source>
</reference>
<accession>A0A2P2M5J3</accession>
<keyword evidence="1" id="KW-0808">Transferase</keyword>
<name>A0A2P2M5J3_RHIMU</name>
<evidence type="ECO:0000313" key="1">
    <source>
        <dbReference type="EMBL" id="MBX25491.1"/>
    </source>
</evidence>
<protein>
    <submittedName>
        <fullName evidence="1">Protein kinase APK1A</fullName>
    </submittedName>
</protein>
<keyword evidence="1" id="KW-0418">Kinase</keyword>
<proteinExistence type="predicted"/>
<organism evidence="1">
    <name type="scientific">Rhizophora mucronata</name>
    <name type="common">Asiatic mangrove</name>
    <dbReference type="NCBI Taxonomy" id="61149"/>
    <lineage>
        <taxon>Eukaryota</taxon>
        <taxon>Viridiplantae</taxon>
        <taxon>Streptophyta</taxon>
        <taxon>Embryophyta</taxon>
        <taxon>Tracheophyta</taxon>
        <taxon>Spermatophyta</taxon>
        <taxon>Magnoliopsida</taxon>
        <taxon>eudicotyledons</taxon>
        <taxon>Gunneridae</taxon>
        <taxon>Pentapetalae</taxon>
        <taxon>rosids</taxon>
        <taxon>fabids</taxon>
        <taxon>Malpighiales</taxon>
        <taxon>Rhizophoraceae</taxon>
        <taxon>Rhizophora</taxon>
    </lineage>
</organism>
<dbReference type="AlphaFoldDB" id="A0A2P2M5J3"/>
<dbReference type="GO" id="GO:0016301">
    <property type="term" value="F:kinase activity"/>
    <property type="evidence" value="ECO:0007669"/>
    <property type="project" value="UniProtKB-KW"/>
</dbReference>
<sequence>MTKRLKFLVAVFSSATVNALILLYL</sequence>